<dbReference type="OrthoDB" id="3068835at2759"/>
<protein>
    <submittedName>
        <fullName evidence="2">Uncharacterized protein</fullName>
    </submittedName>
</protein>
<reference evidence="2 3" key="1">
    <citation type="journal article" date="2019" name="Nat. Ecol. Evol.">
        <title>Megaphylogeny resolves global patterns of mushroom evolution.</title>
        <authorList>
            <person name="Varga T."/>
            <person name="Krizsan K."/>
            <person name="Foldi C."/>
            <person name="Dima B."/>
            <person name="Sanchez-Garcia M."/>
            <person name="Sanchez-Ramirez S."/>
            <person name="Szollosi G.J."/>
            <person name="Szarkandi J.G."/>
            <person name="Papp V."/>
            <person name="Albert L."/>
            <person name="Andreopoulos W."/>
            <person name="Angelini C."/>
            <person name="Antonin V."/>
            <person name="Barry K.W."/>
            <person name="Bougher N.L."/>
            <person name="Buchanan P."/>
            <person name="Buyck B."/>
            <person name="Bense V."/>
            <person name="Catcheside P."/>
            <person name="Chovatia M."/>
            <person name="Cooper J."/>
            <person name="Damon W."/>
            <person name="Desjardin D."/>
            <person name="Finy P."/>
            <person name="Geml J."/>
            <person name="Haridas S."/>
            <person name="Hughes K."/>
            <person name="Justo A."/>
            <person name="Karasinski D."/>
            <person name="Kautmanova I."/>
            <person name="Kiss B."/>
            <person name="Kocsube S."/>
            <person name="Kotiranta H."/>
            <person name="LaButti K.M."/>
            <person name="Lechner B.E."/>
            <person name="Liimatainen K."/>
            <person name="Lipzen A."/>
            <person name="Lukacs Z."/>
            <person name="Mihaltcheva S."/>
            <person name="Morgado L.N."/>
            <person name="Niskanen T."/>
            <person name="Noordeloos M.E."/>
            <person name="Ohm R.A."/>
            <person name="Ortiz-Santana B."/>
            <person name="Ovrebo C."/>
            <person name="Racz N."/>
            <person name="Riley R."/>
            <person name="Savchenko A."/>
            <person name="Shiryaev A."/>
            <person name="Soop K."/>
            <person name="Spirin V."/>
            <person name="Szebenyi C."/>
            <person name="Tomsovsky M."/>
            <person name="Tulloss R.E."/>
            <person name="Uehling J."/>
            <person name="Grigoriev I.V."/>
            <person name="Vagvolgyi C."/>
            <person name="Papp T."/>
            <person name="Martin F.M."/>
            <person name="Miettinen O."/>
            <person name="Hibbett D.S."/>
            <person name="Nagy L.G."/>
        </authorList>
    </citation>
    <scope>NUCLEOTIDE SEQUENCE [LARGE SCALE GENOMIC DNA]</scope>
    <source>
        <strain evidence="2 3">CBS 962.96</strain>
    </source>
</reference>
<evidence type="ECO:0000313" key="3">
    <source>
        <dbReference type="Proteomes" id="UP000297245"/>
    </source>
</evidence>
<sequence>MIASVIIITTAEIGMKVLSKTISDRYLHTANLNLFHLRGLSVRLCTTPTMLMLIQSSDSNSGDKKEDKTKAKLNKIG</sequence>
<feature type="compositionally biased region" description="Basic and acidic residues" evidence="1">
    <location>
        <begin position="61"/>
        <end position="70"/>
    </location>
</feature>
<keyword evidence="3" id="KW-1185">Reference proteome</keyword>
<evidence type="ECO:0000313" key="2">
    <source>
        <dbReference type="EMBL" id="THU89347.1"/>
    </source>
</evidence>
<evidence type="ECO:0000256" key="1">
    <source>
        <dbReference type="SAM" id="MobiDB-lite"/>
    </source>
</evidence>
<dbReference type="AlphaFoldDB" id="A0A4S8LJM1"/>
<name>A0A4S8LJM1_DENBC</name>
<feature type="region of interest" description="Disordered" evidence="1">
    <location>
        <begin position="56"/>
        <end position="77"/>
    </location>
</feature>
<dbReference type="EMBL" id="ML179371">
    <property type="protein sequence ID" value="THU89347.1"/>
    <property type="molecule type" value="Genomic_DNA"/>
</dbReference>
<organism evidence="2 3">
    <name type="scientific">Dendrothele bispora (strain CBS 962.96)</name>
    <dbReference type="NCBI Taxonomy" id="1314807"/>
    <lineage>
        <taxon>Eukaryota</taxon>
        <taxon>Fungi</taxon>
        <taxon>Dikarya</taxon>
        <taxon>Basidiomycota</taxon>
        <taxon>Agaricomycotina</taxon>
        <taxon>Agaricomycetes</taxon>
        <taxon>Agaricomycetidae</taxon>
        <taxon>Agaricales</taxon>
        <taxon>Agaricales incertae sedis</taxon>
        <taxon>Dendrothele</taxon>
    </lineage>
</organism>
<dbReference type="Proteomes" id="UP000297245">
    <property type="component" value="Unassembled WGS sequence"/>
</dbReference>
<proteinExistence type="predicted"/>
<gene>
    <name evidence="2" type="ORF">K435DRAFT_291197</name>
</gene>
<accession>A0A4S8LJM1</accession>